<gene>
    <name evidence="8" type="ORF">OEZ85_012878</name>
</gene>
<evidence type="ECO:0000256" key="2">
    <source>
        <dbReference type="ARBA" id="ARBA00022448"/>
    </source>
</evidence>
<dbReference type="EMBL" id="CP126214">
    <property type="protein sequence ID" value="WIA16163.1"/>
    <property type="molecule type" value="Genomic_DNA"/>
</dbReference>
<reference evidence="8 9" key="1">
    <citation type="submission" date="2023-05" db="EMBL/GenBank/DDBJ databases">
        <title>A 100% complete, gapless, phased diploid assembly of the Scenedesmus obliquus UTEX 3031 genome.</title>
        <authorList>
            <person name="Biondi T.C."/>
            <person name="Hanschen E.R."/>
            <person name="Kwon T."/>
            <person name="Eng W."/>
            <person name="Kruse C.P.S."/>
            <person name="Koehler S.I."/>
            <person name="Kunde Y."/>
            <person name="Gleasner C.D."/>
            <person name="You Mak K.T."/>
            <person name="Polle J."/>
            <person name="Hovde B.T."/>
            <person name="Starkenburg S.R."/>
        </authorList>
    </citation>
    <scope>NUCLEOTIDE SEQUENCE [LARGE SCALE GENOMIC DNA]</scope>
    <source>
        <strain evidence="8 9">DOE0152z</strain>
    </source>
</reference>
<evidence type="ECO:0000313" key="8">
    <source>
        <dbReference type="EMBL" id="WIA16163.1"/>
    </source>
</evidence>
<dbReference type="SUPFAM" id="SSF103506">
    <property type="entry name" value="Mitochondrial carrier"/>
    <property type="match status" value="1"/>
</dbReference>
<evidence type="ECO:0000256" key="1">
    <source>
        <dbReference type="ARBA" id="ARBA00004141"/>
    </source>
</evidence>
<feature type="repeat" description="Solcar" evidence="6">
    <location>
        <begin position="144"/>
        <end position="234"/>
    </location>
</feature>
<dbReference type="Gene3D" id="1.50.40.10">
    <property type="entry name" value="Mitochondrial carrier domain"/>
    <property type="match status" value="1"/>
</dbReference>
<evidence type="ECO:0000256" key="7">
    <source>
        <dbReference type="RuleBase" id="RU000488"/>
    </source>
</evidence>
<evidence type="ECO:0000256" key="3">
    <source>
        <dbReference type="ARBA" id="ARBA00022692"/>
    </source>
</evidence>
<sequence>MPDSSAGKQQDAKAEFEFPIDNNPHTNYRHQEPWTALALDNLHGFAIQLACAGGSGAIAKTAVAPLERVKILLQVQQMSSLPQQQQYKGLWDALRRIPSREGGIAALYRGNGANVARLLPDVGFKFAVHDQFKLMFTPPDGSPLGVQEKMAAGAATGILRTLMFYPLDFSRTRLTADTTPAGQQRPFAGVASCLRHAWHQRGLRAWYQGMGMSLPGVVVYTSISFTAYDSLKQQLPADKASKEQWWYPFAKIGCGAAAGIAAQTASYPLDTLRRRLQVNGAPGTSLQYKGYLHCLRHMAQHKEGLLRQLFRGWGINCLKTAPGAAVQFVAYDLLRLAVTSIDPAGAVSPL</sequence>
<keyword evidence="3 6" id="KW-0812">Transmembrane</keyword>
<feature type="repeat" description="Solcar" evidence="6">
    <location>
        <begin position="43"/>
        <end position="135"/>
    </location>
</feature>
<comment type="similarity">
    <text evidence="7">Belongs to the mitochondrial carrier (TC 2.A.29) family.</text>
</comment>
<name>A0ABY8U698_TETOB</name>
<dbReference type="Pfam" id="PF00153">
    <property type="entry name" value="Mito_carr"/>
    <property type="match status" value="3"/>
</dbReference>
<evidence type="ECO:0000256" key="6">
    <source>
        <dbReference type="PROSITE-ProRule" id="PRU00282"/>
    </source>
</evidence>
<accession>A0ABY8U698</accession>
<dbReference type="Proteomes" id="UP001244341">
    <property type="component" value="Chromosome 7b"/>
</dbReference>
<feature type="repeat" description="Solcar" evidence="6">
    <location>
        <begin position="246"/>
        <end position="337"/>
    </location>
</feature>
<evidence type="ECO:0008006" key="10">
    <source>
        <dbReference type="Google" id="ProtNLM"/>
    </source>
</evidence>
<evidence type="ECO:0000313" key="9">
    <source>
        <dbReference type="Proteomes" id="UP001244341"/>
    </source>
</evidence>
<dbReference type="InterPro" id="IPR002067">
    <property type="entry name" value="MCP"/>
</dbReference>
<dbReference type="PROSITE" id="PS50920">
    <property type="entry name" value="SOLCAR"/>
    <property type="match status" value="3"/>
</dbReference>
<proteinExistence type="inferred from homology"/>
<comment type="subcellular location">
    <subcellularLocation>
        <location evidence="1">Membrane</location>
        <topology evidence="1">Multi-pass membrane protein</topology>
    </subcellularLocation>
</comment>
<dbReference type="PANTHER" id="PTHR24089">
    <property type="entry name" value="SOLUTE CARRIER FAMILY 25"/>
    <property type="match status" value="1"/>
</dbReference>
<keyword evidence="9" id="KW-1185">Reference proteome</keyword>
<dbReference type="PRINTS" id="PR00926">
    <property type="entry name" value="MITOCARRIER"/>
</dbReference>
<organism evidence="8 9">
    <name type="scientific">Tetradesmus obliquus</name>
    <name type="common">Green alga</name>
    <name type="synonym">Acutodesmus obliquus</name>
    <dbReference type="NCBI Taxonomy" id="3088"/>
    <lineage>
        <taxon>Eukaryota</taxon>
        <taxon>Viridiplantae</taxon>
        <taxon>Chlorophyta</taxon>
        <taxon>core chlorophytes</taxon>
        <taxon>Chlorophyceae</taxon>
        <taxon>CS clade</taxon>
        <taxon>Sphaeropleales</taxon>
        <taxon>Scenedesmaceae</taxon>
        <taxon>Tetradesmus</taxon>
    </lineage>
</organism>
<dbReference type="InterPro" id="IPR018108">
    <property type="entry name" value="MCP_transmembrane"/>
</dbReference>
<dbReference type="InterPro" id="IPR023395">
    <property type="entry name" value="MCP_dom_sf"/>
</dbReference>
<evidence type="ECO:0000256" key="4">
    <source>
        <dbReference type="ARBA" id="ARBA00022737"/>
    </source>
</evidence>
<keyword evidence="5 6" id="KW-0472">Membrane</keyword>
<keyword evidence="2 7" id="KW-0813">Transport</keyword>
<keyword evidence="4" id="KW-0677">Repeat</keyword>
<evidence type="ECO:0000256" key="5">
    <source>
        <dbReference type="ARBA" id="ARBA00023136"/>
    </source>
</evidence>
<protein>
    <recommendedName>
        <fullName evidence="10">ADP,ATP carrier protein</fullName>
    </recommendedName>
</protein>